<name>A0AAW5E9Y7_9BACI</name>
<organism evidence="2 3">
    <name type="scientific">Fredinandcohnia quinoae</name>
    <dbReference type="NCBI Taxonomy" id="2918902"/>
    <lineage>
        <taxon>Bacteria</taxon>
        <taxon>Bacillati</taxon>
        <taxon>Bacillota</taxon>
        <taxon>Bacilli</taxon>
        <taxon>Bacillales</taxon>
        <taxon>Bacillaceae</taxon>
        <taxon>Fredinandcohnia</taxon>
    </lineage>
</organism>
<keyword evidence="1" id="KW-1133">Transmembrane helix</keyword>
<keyword evidence="1" id="KW-0472">Membrane</keyword>
<evidence type="ECO:0000313" key="3">
    <source>
        <dbReference type="Proteomes" id="UP001431131"/>
    </source>
</evidence>
<feature type="transmembrane region" description="Helical" evidence="1">
    <location>
        <begin position="44"/>
        <end position="66"/>
    </location>
</feature>
<gene>
    <name evidence="2" type="ORF">MJG50_15895</name>
</gene>
<evidence type="ECO:0000256" key="1">
    <source>
        <dbReference type="SAM" id="Phobius"/>
    </source>
</evidence>
<protein>
    <submittedName>
        <fullName evidence="2">Uncharacterized protein</fullName>
    </submittedName>
</protein>
<sequence>MDHNEKNQPIYHEPYNDAIDHLSKVEGYPSGSIEVKKLPKGIKILWYIIIGGMIGLILFIVLGTVLK</sequence>
<comment type="caution">
    <text evidence="2">The sequence shown here is derived from an EMBL/GenBank/DDBJ whole genome shotgun (WGS) entry which is preliminary data.</text>
</comment>
<keyword evidence="3" id="KW-1185">Reference proteome</keyword>
<dbReference type="AlphaFoldDB" id="A0AAW5E9Y7"/>
<accession>A0AAW5E9Y7</accession>
<dbReference type="RefSeq" id="WP_240256734.1">
    <property type="nucleotide sequence ID" value="NZ_JAKTTI010000028.1"/>
</dbReference>
<dbReference type="Proteomes" id="UP001431131">
    <property type="component" value="Unassembled WGS sequence"/>
</dbReference>
<dbReference type="EMBL" id="JAKTTI010000028">
    <property type="protein sequence ID" value="MCH1626817.1"/>
    <property type="molecule type" value="Genomic_DNA"/>
</dbReference>
<proteinExistence type="predicted"/>
<reference evidence="2" key="1">
    <citation type="submission" date="2022-02" db="EMBL/GenBank/DDBJ databases">
        <title>Fredinandcohnia quinoae sp. nov. isolated from Chenopodium quinoa seeds.</title>
        <authorList>
            <person name="Saati-Santamaria Z."/>
            <person name="Flores-Felix J.D."/>
            <person name="Igual J.M."/>
            <person name="Velazquez E."/>
            <person name="Garcia-Fraile P."/>
            <person name="Martinez-Molina E."/>
        </authorList>
    </citation>
    <scope>NUCLEOTIDE SEQUENCE</scope>
    <source>
        <strain evidence="2">SECRCQ15</strain>
    </source>
</reference>
<keyword evidence="1" id="KW-0812">Transmembrane</keyword>
<evidence type="ECO:0000313" key="2">
    <source>
        <dbReference type="EMBL" id="MCH1626817.1"/>
    </source>
</evidence>